<keyword evidence="3" id="KW-1185">Reference proteome</keyword>
<dbReference type="Proteomes" id="UP001196413">
    <property type="component" value="Unassembled WGS sequence"/>
</dbReference>
<evidence type="ECO:0000313" key="3">
    <source>
        <dbReference type="Proteomes" id="UP001196413"/>
    </source>
</evidence>
<organism evidence="2 3">
    <name type="scientific">Parelaphostrongylus tenuis</name>
    <name type="common">Meningeal worm</name>
    <dbReference type="NCBI Taxonomy" id="148309"/>
    <lineage>
        <taxon>Eukaryota</taxon>
        <taxon>Metazoa</taxon>
        <taxon>Ecdysozoa</taxon>
        <taxon>Nematoda</taxon>
        <taxon>Chromadorea</taxon>
        <taxon>Rhabditida</taxon>
        <taxon>Rhabditina</taxon>
        <taxon>Rhabditomorpha</taxon>
        <taxon>Strongyloidea</taxon>
        <taxon>Metastrongylidae</taxon>
        <taxon>Parelaphostrongylus</taxon>
    </lineage>
</organism>
<keyword evidence="1" id="KW-0732">Signal</keyword>
<dbReference type="PROSITE" id="PS51257">
    <property type="entry name" value="PROKAR_LIPOPROTEIN"/>
    <property type="match status" value="1"/>
</dbReference>
<comment type="caution">
    <text evidence="2">The sequence shown here is derived from an EMBL/GenBank/DDBJ whole genome shotgun (WGS) entry which is preliminary data.</text>
</comment>
<dbReference type="AlphaFoldDB" id="A0AAD5R5C0"/>
<feature type="signal peptide" evidence="1">
    <location>
        <begin position="1"/>
        <end position="22"/>
    </location>
</feature>
<evidence type="ECO:0000256" key="1">
    <source>
        <dbReference type="SAM" id="SignalP"/>
    </source>
</evidence>
<proteinExistence type="predicted"/>
<protein>
    <submittedName>
        <fullName evidence="2">Uncharacterized protein</fullName>
    </submittedName>
</protein>
<name>A0AAD5R5C0_PARTN</name>
<evidence type="ECO:0000313" key="2">
    <source>
        <dbReference type="EMBL" id="KAJ1369746.1"/>
    </source>
</evidence>
<gene>
    <name evidence="2" type="ORF">KIN20_031294</name>
</gene>
<reference evidence="2" key="1">
    <citation type="submission" date="2021-06" db="EMBL/GenBank/DDBJ databases">
        <title>Parelaphostrongylus tenuis whole genome reference sequence.</title>
        <authorList>
            <person name="Garwood T.J."/>
            <person name="Larsen P.A."/>
            <person name="Fountain-Jones N.M."/>
            <person name="Garbe J.R."/>
            <person name="Macchietto M.G."/>
            <person name="Kania S.A."/>
            <person name="Gerhold R.W."/>
            <person name="Richards J.E."/>
            <person name="Wolf T.M."/>
        </authorList>
    </citation>
    <scope>NUCLEOTIDE SEQUENCE</scope>
    <source>
        <strain evidence="2">MNPRO001-30</strain>
        <tissue evidence="2">Meninges</tissue>
    </source>
</reference>
<sequence>MGRHQSGPIMISLLAAIPILLGCGVMLAGQGKGQKLLCCIGLFNTANVRARVAGIATSEEGAKEFVSRLVMQTVFDVLEREDRGAFLPEAVISTILRQVTVTVTYQPMLCQAAILSIAADNVF</sequence>
<accession>A0AAD5R5C0</accession>
<feature type="chain" id="PRO_5042024960" evidence="1">
    <location>
        <begin position="23"/>
        <end position="123"/>
    </location>
</feature>
<dbReference type="EMBL" id="JAHQIW010006673">
    <property type="protein sequence ID" value="KAJ1369746.1"/>
    <property type="molecule type" value="Genomic_DNA"/>
</dbReference>